<dbReference type="PROSITE" id="PS00010">
    <property type="entry name" value="ASX_HYDROXYL"/>
    <property type="match status" value="2"/>
</dbReference>
<dbReference type="InterPro" id="IPR000859">
    <property type="entry name" value="CUB_dom"/>
</dbReference>
<comment type="subcellular location">
    <subcellularLocation>
        <location evidence="1">Cell membrane</location>
        <topology evidence="1">Peripheral membrane protein</topology>
    </subcellularLocation>
</comment>
<keyword evidence="7" id="KW-0677">Repeat</keyword>
<feature type="domain" description="CUB" evidence="17">
    <location>
        <begin position="3248"/>
        <end position="3363"/>
    </location>
</feature>
<dbReference type="FunFam" id="2.60.120.290:FF:000005">
    <property type="entry name" value="Procollagen C-endopeptidase enhancer 1"/>
    <property type="match status" value="2"/>
</dbReference>
<dbReference type="SUPFAM" id="SSF49854">
    <property type="entry name" value="Spermadhesin, CUB domain"/>
    <property type="match status" value="26"/>
</dbReference>
<dbReference type="InterPro" id="IPR000742">
    <property type="entry name" value="EGF"/>
</dbReference>
<feature type="domain" description="EGF-like" evidence="18">
    <location>
        <begin position="465"/>
        <end position="503"/>
    </location>
</feature>
<dbReference type="FunFam" id="2.60.120.290:FF:000092">
    <property type="entry name" value="Cubilin homolog"/>
    <property type="match status" value="1"/>
</dbReference>
<feature type="disulfide bond" evidence="13">
    <location>
        <begin position="2139"/>
        <end position="2166"/>
    </location>
</feature>
<feature type="domain" description="CUB" evidence="17">
    <location>
        <begin position="509"/>
        <end position="623"/>
    </location>
</feature>
<evidence type="ECO:0000256" key="1">
    <source>
        <dbReference type="ARBA" id="ARBA00004202"/>
    </source>
</evidence>
<keyword evidence="9" id="KW-0653">Protein transport</keyword>
<gene>
    <name evidence="20" type="primary">LOC117148699</name>
</gene>
<dbReference type="InterPro" id="IPR009030">
    <property type="entry name" value="Growth_fac_rcpt_cys_sf"/>
</dbReference>
<feature type="domain" description="CUB" evidence="17">
    <location>
        <begin position="2261"/>
        <end position="2382"/>
    </location>
</feature>
<feature type="domain" description="EGF-like" evidence="18">
    <location>
        <begin position="154"/>
        <end position="190"/>
    </location>
</feature>
<dbReference type="GO" id="GO:0015031">
    <property type="term" value="P:protein transport"/>
    <property type="evidence" value="ECO:0007669"/>
    <property type="project" value="UniProtKB-KW"/>
</dbReference>
<dbReference type="InterPro" id="IPR001881">
    <property type="entry name" value="EGF-like_Ca-bd_dom"/>
</dbReference>
<evidence type="ECO:0000256" key="6">
    <source>
        <dbReference type="ARBA" id="ARBA00022729"/>
    </source>
</evidence>
<dbReference type="SUPFAM" id="SSF57196">
    <property type="entry name" value="EGF/Laminin"/>
    <property type="match status" value="4"/>
</dbReference>
<evidence type="ECO:0000256" key="5">
    <source>
        <dbReference type="ARBA" id="ARBA00022723"/>
    </source>
</evidence>
<keyword evidence="3" id="KW-1003">Cell membrane</keyword>
<keyword evidence="19" id="KW-1185">Reference proteome</keyword>
<reference evidence="20" key="1">
    <citation type="submission" date="2025-08" db="UniProtKB">
        <authorList>
            <consortium name="RefSeq"/>
        </authorList>
    </citation>
    <scope>IDENTIFICATION</scope>
    <source>
        <strain evidence="20">Mau12</strain>
        <tissue evidence="20">Whole Body</tissue>
    </source>
</reference>
<dbReference type="Pfam" id="PF07645">
    <property type="entry name" value="EGF_CA"/>
    <property type="match status" value="3"/>
</dbReference>
<dbReference type="FunFam" id="2.60.120.290:FF:000068">
    <property type="entry name" value="Metalloendopeptidase"/>
    <property type="match status" value="2"/>
</dbReference>
<feature type="domain" description="CUB" evidence="17">
    <location>
        <begin position="3622"/>
        <end position="3735"/>
    </location>
</feature>
<feature type="domain" description="CUB" evidence="17">
    <location>
        <begin position="744"/>
        <end position="852"/>
    </location>
</feature>
<feature type="domain" description="CUB" evidence="17">
    <location>
        <begin position="2384"/>
        <end position="2511"/>
    </location>
</feature>
<evidence type="ECO:0000313" key="19">
    <source>
        <dbReference type="Proteomes" id="UP000515162"/>
    </source>
</evidence>
<feature type="domain" description="CUB" evidence="17">
    <location>
        <begin position="1215"/>
        <end position="1330"/>
    </location>
</feature>
<dbReference type="FunFam" id="2.10.25.10:FF:000321">
    <property type="entry name" value="Protein delta homolog 1"/>
    <property type="match status" value="1"/>
</dbReference>
<evidence type="ECO:0000256" key="7">
    <source>
        <dbReference type="ARBA" id="ARBA00022737"/>
    </source>
</evidence>
<dbReference type="CDD" id="cd00054">
    <property type="entry name" value="EGF_CA"/>
    <property type="match status" value="6"/>
</dbReference>
<evidence type="ECO:0000256" key="13">
    <source>
        <dbReference type="PROSITE-ProRule" id="PRU00059"/>
    </source>
</evidence>
<dbReference type="InterPro" id="IPR049883">
    <property type="entry name" value="NOTCH1_EGF-like"/>
</dbReference>
<evidence type="ECO:0000259" key="17">
    <source>
        <dbReference type="PROSITE" id="PS01180"/>
    </source>
</evidence>
<dbReference type="GO" id="GO:0003008">
    <property type="term" value="P:system process"/>
    <property type="evidence" value="ECO:0007669"/>
    <property type="project" value="UniProtKB-ARBA"/>
</dbReference>
<keyword evidence="4 14" id="KW-0245">EGF-like domain</keyword>
<feature type="domain" description="CUB" evidence="17">
    <location>
        <begin position="977"/>
        <end position="1094"/>
    </location>
</feature>
<evidence type="ECO:0000259" key="18">
    <source>
        <dbReference type="PROSITE" id="PS50026"/>
    </source>
</evidence>
<feature type="domain" description="CUB" evidence="17">
    <location>
        <begin position="1438"/>
        <end position="1549"/>
    </location>
</feature>
<proteinExistence type="predicted"/>
<keyword evidence="8" id="KW-0106">Calcium</keyword>
<feature type="coiled-coil region" evidence="15">
    <location>
        <begin position="132"/>
        <end position="159"/>
    </location>
</feature>
<keyword evidence="11 14" id="KW-1015">Disulfide bond</keyword>
<dbReference type="PROSITE" id="PS01186">
    <property type="entry name" value="EGF_2"/>
    <property type="match status" value="3"/>
</dbReference>
<feature type="domain" description="EGF-like" evidence="18">
    <location>
        <begin position="426"/>
        <end position="463"/>
    </location>
</feature>
<dbReference type="Proteomes" id="UP000515162">
    <property type="component" value="Chromosome X"/>
</dbReference>
<dbReference type="PROSITE" id="PS00022">
    <property type="entry name" value="EGF_1"/>
    <property type="match status" value="3"/>
</dbReference>
<evidence type="ECO:0000256" key="9">
    <source>
        <dbReference type="ARBA" id="ARBA00022927"/>
    </source>
</evidence>
<feature type="domain" description="EGF-like" evidence="18">
    <location>
        <begin position="192"/>
        <end position="233"/>
    </location>
</feature>
<feature type="domain" description="CUB" evidence="17">
    <location>
        <begin position="2760"/>
        <end position="2894"/>
    </location>
</feature>
<dbReference type="SMART" id="SM00042">
    <property type="entry name" value="CUB"/>
    <property type="match status" value="24"/>
</dbReference>
<dbReference type="FunFam" id="2.10.25.10:FF:000260">
    <property type="entry name" value="Notch receptor 4"/>
    <property type="match status" value="1"/>
</dbReference>
<sequence length="3749" mass="417733">MGGAARSRLLLCWTLLAIITDTWPFAEGFVNSPKIISKDGNLIFESGANRNISFRLSGNSRLTINEELDVMELLLATGGSKKRSGGKDDDFVDARELADQLADFNRRAFGANGLSAMLRVQQNRTRGSMALMRRFQTRLRAVENRLDRMKTQLEANSCASGPCENGGTCYNTYTGFRCQCRSAFEGTKCELDVNECALYEGTDLGCQNGGQCQNQFGTYSCLCQPGWHGMHCTQRKADCSQSSTWELCGHGSCVPSADDAGYRCICEPGWKSNGLTPICGEDVDECSDSAAHKPCSTSCINLPGSFTCAPCPAGLTGNGVSCRDLDECQTNNGGCSLSPKVDCINTYGSYHCGECPVGWTGDGRKCERSPQDFDIPAGQTPRTCPAGNNPCYPTASCFLISGTTSCRCPIGMVGTGYGPNGCVNGTTTNCLGNPCLNDGICLDAGPSNYTCLCPIGFRPPICEPQPSPCDQHPCKNGGRCRSTTSGDLFVCQCLPGYRGRLCETRFSSCNGMLSAQSGRLRYPPEGTGYEHNAQCAWVIRTNESLVVNVTFNSFDVEDSTECRFDWLQINDGRSAAAQIIGRYCGNHLPHGGNIVSSGNQLYLWFRSDNSTAKEGFDLTWNSMQPQCGGQLNFETHGTLASPGSPGNYPKNRDCRWQLVAPTTKRIKLTFFSLQLEQHANCNFDYVLIKDSISGRELAKYCTTGAPAPLLLPTHLAEIHFHSDAEGSDTGFQLHYSVEERVPGCGGVYTAQEGIISESSTANDEPGGVSCEYEIHLAVGEQVVIQFVSLELDALDCLEVLDITDEGSSILQEKICGSDAARLNPPTFTSQFNRLKIKFYARAGSFQLNYRMACDYKLDSEQGIITSPGYPNLTSSDRVCTYTISTATNTVISLKRIDFQLTTDQFIYDDNECLTTSLRINDGLNRQILGPYCGKNQPDENFVSETNYLKLHLTTNIDSIGRGFKFEYRALATGNDKCGGVHTRSGDHIHLPVEGDSYAGEATCYWVIMAPANKAIRLHWNSFSLESSVDCGYDYLEIYDSLGAQVNDEKSKPMAKYCGIRVPEDLISHSRQLVLKFVSDYSESEGGFDLTYTFEDRAQCGGNIHASSGELTSPEYPANYSAGLDCDWHLTGTIGHLLEIQLENFDLEQSPNCSADYLEVRNGGDTDSPLIGRFCGRDIPARIPGFSHEMRVILHTDSAINGRGFRLRWRIFAFGCGGSLRSNMGAISSPRYPKSYPNMAHCEWRINLHPGSGISLLIEDMELEGLGNCYYDSVKIYSGIRLPNQNPDKVLCTDDDLQNPRIQLDNNKGTIVFDSDTSNTYRGFRISYKANCIRNLTATTGTIESLNYMEPFWETIPINCSWTIRAPKGNRVQLEVSHLARHEQHVPTATIPGGLYIVDGRNVQEIVTPQAVNISGEVLTVVHNASNVNFQLDYRIDGCMEELRGASGSFQSPNYPKMYPNNLECYWLITVEQNSAVELTINNIDLEESPNCTKDALTVSNHKNSVAVHERHCGSTTKLVITSSGHRLHVRFISDNSHNGLGFEATYRTVKATCGGKLTARNGVIESPNYPLNYPAHSRCEWQVEVSQHHQIVFEMEDLNLESGYDCNWDYLEAYDLAEDDSEGEKLFKICGGEAEDDKLLSSSSNMAVVRFISDDSVSKKGFRLHFHESCGQTIIVDETMFDYIQMSRQAARNESCLWVFQAVEPNKRIIFTPTHVKLREDANQQYPTEGDCLNVGVKIYEGTEPQGTPRLKFCRSHPPALISNGQALTVSVPLQLVEEFQGHYMTMDTSCGSVYNALSGKFTTPYYPASYPPNIECVWFLEASMGNSLSLTLESMDLEKSEGCNRDYLEVREESERGEMIGVYCGNEVPGVIHSRGAIWMKFKSDDDNVGEGFMASYNYEHHNELNGTEGTIESPHFPSKFQDPVPYSWRITVDKEYVVAIYLLYLRDLDQPHLNFYDGYSDIGARIEVTDPDKTIISSTNVVYLTSSRGPFKLNWNRLSKEALRSNRTAEERTRQCGNQLITIDRSVIGFHSPGYPNGYEQDLNCFWTLVPSNPAMHVVLTLSQIDLEVFSEDCIADYVKIFSGSDLQNWSELRTLCSLPTESSDRVFHGTPYLRVEFVTDPSVNKTGFNGIVRTACGSEITASKGLVNITEIMKVIPRPNQDCVWTIKVRQGRRIKIDFPDFQLQNNVATGSSDCRNYLLLRNGNDEDSPFLGHGKYCEDVVHEVLNTTSNKAYIKFHFASPPRFLLSFRFEELRYTHSGRIQLSTSGEEQFISSPYYPHLPHPHSECIWIVEAPPEHRIMLHFQGGFDLLDATGEPEECQREFVLVNDGSTELRPEIGRYCGNRKPNTIYSTGNQLRIRYFTDVSEPHMGFSASLSVARCGGSFHSPEGMIASPSRDLLMIHEEGKQLQECVYTIELEKGSTIDLTSEYLQIPTLRNGSCSQRNHLMLEEMDAFGLDGEENIVDTLMLCGEEDKHLISETNKIVFRYRFLDGIPAEDQGFRFKYTSLGSRCGETIYASVGVLQTPGYPLGVPHPMHCVWHVEVPKGRRVRLEILDFNTGTNVELRGRIGFRGRLTVANDFKMQSILGRYNVDPPAEVLSSDNTMGIDAFLLPIFQNHGIKLRFSSYGSSSCPRFTLLMNEVADIQFQRLNISSPLHCSYKVVPPSNSTVLIRVKEYNTTSVMMGNTHLCALLSPLKFNRLEQEEQLMQRILCDYQSPAPGKPQPSIRVPFPIQLVVSASARNALTNLVLSYSTQWCGGVFILEPGDNTTVHQPLGMESAAGPIDCAWAIGPYTDASGEDEVLVPQDIQLEVSVYNVNLPAPSPSTQSPAAPCLHHYLKVYNGPDQNSPSLGLFCNQATAVNMVVERGLFLEYHSDNFSANATFNVSIKYGSGCGGKLVYPYRAIDFSEQYKNNVECIWEVEAAMGYHIGLTFQGRFYIEDSPGCTKDYLLVQQRNETTGNWTDLQRICGRVAPEMINTTSPYLRLIFRSDGDVVADGFLAKFERNCGGLLYADSNEQELASPGYPNGYEKYLQCNWTIVPRNPSMAGVLVSFVNFDLEQAPISVCLYDNLTVTTKDKGKDPQSTILCGVKHNHEYRGKEYVNLLLRTDGSYSGRGFTLLYTSRLCGGIITRTSMVESPIQHTDNTLPPGSDCYWNLTAPAGYKFNIKFLFIDFEANSNCAYDGVEVFSGSIPDERYRWGRFCGRINEDLPLISIPQERGIIHSFSDDRDPSRGFRALVRVMPNCDEKISLNGSSRYVYSKFNNAGGYQNDLDCQIVFRVNPDQQISVEFSNFHVQDSDGCRSDYVELRDGGGTFADIIGCFCGQNQPPTLRSTRHTLYMRFVTDNEVTDTGFQVTINAIPRLCGSSEITLSADGTTEVTINSPARTPGGNYPNGVSCFWKIKGDSLLRVQFINFDLHGPNQNGSCVDDYLKIYNSEDAPLLEQGLGTDLVFNGQTSRQNGLGFATEHVYCGNVKPDIYYGQSSEVYLKFRSKGLEQRGGFQLQVALNSNRERHYDGLQGRVHLSQSADCNIIIRAPPNYTLSLYYTELIFGTYDCEMENLEVFDRTNRSLQRVCSFVDMGKSLFSNANELRLQMKTGSFLTSLDLTYLASPVEKGPGCGGQFYNTEGIFSNPFYPNNVRNNSECQWIVRVPSNNVVFLTFEVFNLGSKTTCHTDYLQILEQDGTGEEREMRRFCGEDNPKYYKSQRSQVLVRFHKTVNYDGIGWVIRFAGVYSDHQIPRYLLSGS</sequence>
<evidence type="ECO:0000256" key="15">
    <source>
        <dbReference type="SAM" id="Coils"/>
    </source>
</evidence>
<dbReference type="FunFam" id="2.60.120.290:FF:000060">
    <property type="entry name" value="Cubilin homolog"/>
    <property type="match status" value="1"/>
</dbReference>
<feature type="domain" description="CUB" evidence="17">
    <location>
        <begin position="853"/>
        <end position="970"/>
    </location>
</feature>
<dbReference type="PANTHER" id="PTHR24251">
    <property type="entry name" value="OVOCHYMASE-RELATED"/>
    <property type="match status" value="1"/>
</dbReference>
<feature type="domain" description="CUB" evidence="17">
    <location>
        <begin position="2018"/>
        <end position="2138"/>
    </location>
</feature>
<evidence type="ECO:0000256" key="12">
    <source>
        <dbReference type="ARBA" id="ARBA00023180"/>
    </source>
</evidence>
<dbReference type="CDD" id="cd00041">
    <property type="entry name" value="CUB"/>
    <property type="match status" value="21"/>
</dbReference>
<feature type="disulfide bond" evidence="14">
    <location>
        <begin position="493"/>
        <end position="502"/>
    </location>
</feature>
<dbReference type="PROSITE" id="PS50026">
    <property type="entry name" value="EGF_3"/>
    <property type="match status" value="4"/>
</dbReference>
<dbReference type="GO" id="GO:0005886">
    <property type="term" value="C:plasma membrane"/>
    <property type="evidence" value="ECO:0007669"/>
    <property type="project" value="UniProtKB-SubCell"/>
</dbReference>
<dbReference type="InterPro" id="IPR018097">
    <property type="entry name" value="EGF_Ca-bd_CS"/>
</dbReference>
<feature type="domain" description="CUB" evidence="17">
    <location>
        <begin position="1331"/>
        <end position="1432"/>
    </location>
</feature>
<feature type="domain" description="CUB" evidence="17">
    <location>
        <begin position="2897"/>
        <end position="3009"/>
    </location>
</feature>
<dbReference type="CDD" id="cd22201">
    <property type="entry name" value="cubilin_NTD"/>
    <property type="match status" value="1"/>
</dbReference>
<dbReference type="Pfam" id="PF12661">
    <property type="entry name" value="hEGF"/>
    <property type="match status" value="1"/>
</dbReference>
<dbReference type="PANTHER" id="PTHR24251:SF37">
    <property type="entry name" value="CUB DOMAIN-CONTAINING PROTEIN"/>
    <property type="match status" value="1"/>
</dbReference>
<evidence type="ECO:0000256" key="16">
    <source>
        <dbReference type="SAM" id="SignalP"/>
    </source>
</evidence>
<dbReference type="InterPro" id="IPR035914">
    <property type="entry name" value="Sperma_CUB_dom_sf"/>
</dbReference>
<dbReference type="RefSeq" id="XP_033172133.1">
    <property type="nucleotide sequence ID" value="XM_033316242.1"/>
</dbReference>
<keyword evidence="15" id="KW-0175">Coiled coil</keyword>
<feature type="domain" description="CUB" evidence="17">
    <location>
        <begin position="627"/>
        <end position="738"/>
    </location>
</feature>
<dbReference type="PROSITE" id="PS01180">
    <property type="entry name" value="CUB"/>
    <property type="match status" value="23"/>
</dbReference>
<feature type="disulfide bond" evidence="13">
    <location>
        <begin position="3129"/>
        <end position="3156"/>
    </location>
</feature>
<evidence type="ECO:0000256" key="10">
    <source>
        <dbReference type="ARBA" id="ARBA00023136"/>
    </source>
</evidence>
<dbReference type="SUPFAM" id="SSF57184">
    <property type="entry name" value="Growth factor receptor domain"/>
    <property type="match status" value="1"/>
</dbReference>
<dbReference type="FunFam" id="2.10.25.10:FF:000379">
    <property type="entry name" value="Cubilin"/>
    <property type="match status" value="1"/>
</dbReference>
<feature type="domain" description="CUB" evidence="17">
    <location>
        <begin position="1099"/>
        <end position="1211"/>
    </location>
</feature>
<dbReference type="Pfam" id="PF00008">
    <property type="entry name" value="EGF"/>
    <property type="match status" value="2"/>
</dbReference>
<feature type="domain" description="CUB" evidence="17">
    <location>
        <begin position="3010"/>
        <end position="3127"/>
    </location>
</feature>
<dbReference type="PROSITE" id="PS01187">
    <property type="entry name" value="EGF_CA"/>
    <property type="match status" value="2"/>
</dbReference>
<feature type="signal peptide" evidence="16">
    <location>
        <begin position="1"/>
        <end position="28"/>
    </location>
</feature>
<name>A0A6P8KST7_DROMA</name>
<feature type="disulfide bond" evidence="14">
    <location>
        <begin position="223"/>
        <end position="232"/>
    </location>
</feature>
<feature type="domain" description="CUB" evidence="17">
    <location>
        <begin position="1791"/>
        <end position="1901"/>
    </location>
</feature>
<dbReference type="GO" id="GO:0005509">
    <property type="term" value="F:calcium ion binding"/>
    <property type="evidence" value="ECO:0007669"/>
    <property type="project" value="InterPro"/>
</dbReference>
<keyword evidence="5" id="KW-0479">Metal-binding</keyword>
<dbReference type="Pfam" id="PF00431">
    <property type="entry name" value="CUB"/>
    <property type="match status" value="19"/>
</dbReference>
<evidence type="ECO:0000256" key="11">
    <source>
        <dbReference type="ARBA" id="ARBA00023157"/>
    </source>
</evidence>
<feature type="domain" description="CUB" evidence="17">
    <location>
        <begin position="2139"/>
        <end position="2255"/>
    </location>
</feature>
<keyword evidence="2" id="KW-0813">Transport</keyword>
<evidence type="ECO:0000256" key="4">
    <source>
        <dbReference type="ARBA" id="ARBA00022536"/>
    </source>
</evidence>
<evidence type="ECO:0000256" key="14">
    <source>
        <dbReference type="PROSITE-ProRule" id="PRU00076"/>
    </source>
</evidence>
<evidence type="ECO:0000256" key="3">
    <source>
        <dbReference type="ARBA" id="ARBA00022475"/>
    </source>
</evidence>
<dbReference type="GeneID" id="117148699"/>
<comment type="caution">
    <text evidence="14">Lacks conserved residue(s) required for the propagation of feature annotation.</text>
</comment>
<dbReference type="InterPro" id="IPR013032">
    <property type="entry name" value="EGF-like_CS"/>
</dbReference>
<dbReference type="FunFam" id="2.60.120.290:FF:000013">
    <property type="entry name" value="Membrane frizzled-related protein"/>
    <property type="match status" value="3"/>
</dbReference>
<evidence type="ECO:0000256" key="2">
    <source>
        <dbReference type="ARBA" id="ARBA00022448"/>
    </source>
</evidence>
<feature type="domain" description="CUB" evidence="17">
    <location>
        <begin position="3367"/>
        <end position="3511"/>
    </location>
</feature>
<evidence type="ECO:0000313" key="20">
    <source>
        <dbReference type="RefSeq" id="XP_033172133.1"/>
    </source>
</evidence>
<feature type="disulfide bond" evidence="14">
    <location>
        <begin position="474"/>
        <end position="491"/>
    </location>
</feature>
<dbReference type="Gene3D" id="2.10.25.10">
    <property type="entry name" value="Laminin"/>
    <property type="match status" value="6"/>
</dbReference>
<feature type="domain" description="CUB" evidence="17">
    <location>
        <begin position="3129"/>
        <end position="3245"/>
    </location>
</feature>
<keyword evidence="12" id="KW-0325">Glycoprotein</keyword>
<keyword evidence="6 16" id="KW-0732">Signal</keyword>
<feature type="disulfide bond" evidence="14">
    <location>
        <begin position="453"/>
        <end position="462"/>
    </location>
</feature>
<feature type="disulfide bond" evidence="13">
    <location>
        <begin position="627"/>
        <end position="654"/>
    </location>
</feature>
<dbReference type="Gene3D" id="2.60.120.290">
    <property type="entry name" value="Spermadhesin, CUB domain"/>
    <property type="match status" value="26"/>
</dbReference>
<dbReference type="SMART" id="SM00179">
    <property type="entry name" value="EGF_CA"/>
    <property type="match status" value="7"/>
</dbReference>
<protein>
    <submittedName>
        <fullName evidence="20">Cubilin homolog</fullName>
    </submittedName>
</protein>
<dbReference type="InterPro" id="IPR000152">
    <property type="entry name" value="EGF-type_Asp/Asn_hydroxyl_site"/>
</dbReference>
<keyword evidence="10" id="KW-0472">Membrane</keyword>
<feature type="chain" id="PRO_5028051000" evidence="16">
    <location>
        <begin position="29"/>
        <end position="3749"/>
    </location>
</feature>
<evidence type="ECO:0000256" key="8">
    <source>
        <dbReference type="ARBA" id="ARBA00022837"/>
    </source>
</evidence>
<feature type="domain" description="CUB" evidence="17">
    <location>
        <begin position="1553"/>
        <end position="1669"/>
    </location>
</feature>
<dbReference type="FunFam" id="2.60.120.290:FF:000091">
    <property type="entry name" value="Cubilin homolog"/>
    <property type="match status" value="1"/>
</dbReference>
<dbReference type="SMART" id="SM00181">
    <property type="entry name" value="EGF"/>
    <property type="match status" value="8"/>
</dbReference>
<organism evidence="19 20">
    <name type="scientific">Drosophila mauritiana</name>
    <name type="common">Fruit fly</name>
    <dbReference type="NCBI Taxonomy" id="7226"/>
    <lineage>
        <taxon>Eukaryota</taxon>
        <taxon>Metazoa</taxon>
        <taxon>Ecdysozoa</taxon>
        <taxon>Arthropoda</taxon>
        <taxon>Hexapoda</taxon>
        <taxon>Insecta</taxon>
        <taxon>Pterygota</taxon>
        <taxon>Neoptera</taxon>
        <taxon>Endopterygota</taxon>
        <taxon>Diptera</taxon>
        <taxon>Brachycera</taxon>
        <taxon>Muscomorpha</taxon>
        <taxon>Ephydroidea</taxon>
        <taxon>Drosophilidae</taxon>
        <taxon>Drosophila</taxon>
        <taxon>Sophophora</taxon>
    </lineage>
</organism>
<accession>A0A6P8KST7</accession>
<feature type="disulfide bond" evidence="14">
    <location>
        <begin position="180"/>
        <end position="189"/>
    </location>
</feature>
<feature type="domain" description="CUB" evidence="17">
    <location>
        <begin position="2515"/>
        <end position="2645"/>
    </location>
</feature>